<evidence type="ECO:0000256" key="1">
    <source>
        <dbReference type="SAM" id="MobiDB-lite"/>
    </source>
</evidence>
<feature type="compositionally biased region" description="Basic and acidic residues" evidence="1">
    <location>
        <begin position="9"/>
        <end position="36"/>
    </location>
</feature>
<reference evidence="2" key="1">
    <citation type="journal article" date="2014" name="Front. Microbiol.">
        <title>High frequency of phylogenetically diverse reductive dehalogenase-homologous genes in deep subseafloor sedimentary metagenomes.</title>
        <authorList>
            <person name="Kawai M."/>
            <person name="Futagami T."/>
            <person name="Toyoda A."/>
            <person name="Takaki Y."/>
            <person name="Nishi S."/>
            <person name="Hori S."/>
            <person name="Arai W."/>
            <person name="Tsubouchi T."/>
            <person name="Morono Y."/>
            <person name="Uchiyama I."/>
            <person name="Ito T."/>
            <person name="Fujiyama A."/>
            <person name="Inagaki F."/>
            <person name="Takami H."/>
        </authorList>
    </citation>
    <scope>NUCLEOTIDE SEQUENCE</scope>
    <source>
        <strain evidence="2">Expedition CK06-06</strain>
    </source>
</reference>
<comment type="caution">
    <text evidence="2">The sequence shown here is derived from an EMBL/GenBank/DDBJ whole genome shotgun (WGS) entry which is preliminary data.</text>
</comment>
<organism evidence="2">
    <name type="scientific">marine sediment metagenome</name>
    <dbReference type="NCBI Taxonomy" id="412755"/>
    <lineage>
        <taxon>unclassified sequences</taxon>
        <taxon>metagenomes</taxon>
        <taxon>ecological metagenomes</taxon>
    </lineage>
</organism>
<name>X1RXM4_9ZZZZ</name>
<dbReference type="EMBL" id="BARW01011253">
    <property type="protein sequence ID" value="GAI85502.1"/>
    <property type="molecule type" value="Genomic_DNA"/>
</dbReference>
<evidence type="ECO:0000313" key="2">
    <source>
        <dbReference type="EMBL" id="GAI85502.1"/>
    </source>
</evidence>
<protein>
    <submittedName>
        <fullName evidence="2">Uncharacterized protein</fullName>
    </submittedName>
</protein>
<feature type="region of interest" description="Disordered" evidence="1">
    <location>
        <begin position="1"/>
        <end position="36"/>
    </location>
</feature>
<gene>
    <name evidence="2" type="ORF">S12H4_21772</name>
</gene>
<dbReference type="AlphaFoldDB" id="X1RXM4"/>
<proteinExistence type="predicted"/>
<sequence>MARKYNLRKRAEDYQERAQKAEKISSLRKEGPTHGEVSRLYEQAGGLFAQAGG</sequence>
<accession>X1RXM4</accession>
<feature type="non-terminal residue" evidence="2">
    <location>
        <position position="53"/>
    </location>
</feature>